<comment type="caution">
    <text evidence="1">The sequence shown here is derived from an EMBL/GenBank/DDBJ whole genome shotgun (WGS) entry which is preliminary data.</text>
</comment>
<dbReference type="Proteomes" id="UP001151760">
    <property type="component" value="Unassembled WGS sequence"/>
</dbReference>
<evidence type="ECO:0000313" key="2">
    <source>
        <dbReference type="Proteomes" id="UP001151760"/>
    </source>
</evidence>
<sequence length="164" mass="18568">MAKTYKPPPLYSSHQTQYHTQPIEVYQPYQHYQSNTPINQQLIQLPPLQSYAPTIVQQPPTIQPDTKFVTPTFLPTDDPIESLKKIYLFAQVTIQNVQGRQSQGYAGNAGKNQASGARVVNPVGNKREKDSEWFKEKMLLAQAQEAGVVLNDEQHDFLADDDIK</sequence>
<accession>A0ABQ4ZWI8</accession>
<reference evidence="1" key="2">
    <citation type="submission" date="2022-01" db="EMBL/GenBank/DDBJ databases">
        <authorList>
            <person name="Yamashiro T."/>
            <person name="Shiraishi A."/>
            <person name="Satake H."/>
            <person name="Nakayama K."/>
        </authorList>
    </citation>
    <scope>NUCLEOTIDE SEQUENCE</scope>
</reference>
<dbReference type="EMBL" id="BQNB010011726">
    <property type="protein sequence ID" value="GJS94367.1"/>
    <property type="molecule type" value="Genomic_DNA"/>
</dbReference>
<proteinExistence type="predicted"/>
<protein>
    <submittedName>
        <fullName evidence="1">Uncharacterized protein</fullName>
    </submittedName>
</protein>
<gene>
    <name evidence="1" type="ORF">Tco_0801335</name>
</gene>
<organism evidence="1 2">
    <name type="scientific">Tanacetum coccineum</name>
    <dbReference type="NCBI Taxonomy" id="301880"/>
    <lineage>
        <taxon>Eukaryota</taxon>
        <taxon>Viridiplantae</taxon>
        <taxon>Streptophyta</taxon>
        <taxon>Embryophyta</taxon>
        <taxon>Tracheophyta</taxon>
        <taxon>Spermatophyta</taxon>
        <taxon>Magnoliopsida</taxon>
        <taxon>eudicotyledons</taxon>
        <taxon>Gunneridae</taxon>
        <taxon>Pentapetalae</taxon>
        <taxon>asterids</taxon>
        <taxon>campanulids</taxon>
        <taxon>Asterales</taxon>
        <taxon>Asteraceae</taxon>
        <taxon>Asteroideae</taxon>
        <taxon>Anthemideae</taxon>
        <taxon>Anthemidinae</taxon>
        <taxon>Tanacetum</taxon>
    </lineage>
</organism>
<reference evidence="1" key="1">
    <citation type="journal article" date="2022" name="Int. J. Mol. Sci.">
        <title>Draft Genome of Tanacetum Coccineum: Genomic Comparison of Closely Related Tanacetum-Family Plants.</title>
        <authorList>
            <person name="Yamashiro T."/>
            <person name="Shiraishi A."/>
            <person name="Nakayama K."/>
            <person name="Satake H."/>
        </authorList>
    </citation>
    <scope>NUCLEOTIDE SEQUENCE</scope>
</reference>
<keyword evidence="2" id="KW-1185">Reference proteome</keyword>
<name>A0ABQ4ZWI8_9ASTR</name>
<evidence type="ECO:0000313" key="1">
    <source>
        <dbReference type="EMBL" id="GJS94367.1"/>
    </source>
</evidence>